<comment type="subcellular location">
    <subcellularLocation>
        <location evidence="1">Membrane</location>
        <topology evidence="1">Multi-pass membrane protein</topology>
    </subcellularLocation>
</comment>
<dbReference type="Proteomes" id="UP000887569">
    <property type="component" value="Unplaced"/>
</dbReference>
<feature type="transmembrane region" description="Helical" evidence="6">
    <location>
        <begin position="436"/>
        <end position="453"/>
    </location>
</feature>
<keyword evidence="3 6" id="KW-1133">Transmembrane helix</keyword>
<feature type="region of interest" description="Disordered" evidence="5">
    <location>
        <begin position="768"/>
        <end position="804"/>
    </location>
</feature>
<evidence type="ECO:0000313" key="9">
    <source>
        <dbReference type="WBParaSite" id="PgR006_g162_t01"/>
    </source>
</evidence>
<dbReference type="CDD" id="cd07042">
    <property type="entry name" value="STAS_SulP_like_sulfate_transporter"/>
    <property type="match status" value="1"/>
</dbReference>
<dbReference type="PROSITE" id="PS50801">
    <property type="entry name" value="STAS"/>
    <property type="match status" value="1"/>
</dbReference>
<dbReference type="Pfam" id="PF01740">
    <property type="entry name" value="STAS"/>
    <property type="match status" value="1"/>
</dbReference>
<feature type="transmembrane region" description="Helical" evidence="6">
    <location>
        <begin position="281"/>
        <end position="299"/>
    </location>
</feature>
<feature type="transmembrane region" description="Helical" evidence="6">
    <location>
        <begin position="368"/>
        <end position="387"/>
    </location>
</feature>
<feature type="transmembrane region" description="Helical" evidence="6">
    <location>
        <begin position="311"/>
        <end position="332"/>
    </location>
</feature>
<feature type="transmembrane region" description="Helical" evidence="6">
    <location>
        <begin position="83"/>
        <end position="107"/>
    </location>
</feature>
<dbReference type="InterPro" id="IPR036513">
    <property type="entry name" value="STAS_dom_sf"/>
</dbReference>
<feature type="transmembrane region" description="Helical" evidence="6">
    <location>
        <begin position="497"/>
        <end position="526"/>
    </location>
</feature>
<dbReference type="WBParaSite" id="PgR006_g162_t01">
    <property type="protein sequence ID" value="PgR006_g162_t01"/>
    <property type="gene ID" value="PgR006_g162"/>
</dbReference>
<dbReference type="InterPro" id="IPR011547">
    <property type="entry name" value="SLC26A/SulP_dom"/>
</dbReference>
<evidence type="ECO:0000256" key="4">
    <source>
        <dbReference type="ARBA" id="ARBA00023136"/>
    </source>
</evidence>
<feature type="compositionally biased region" description="Basic and acidic residues" evidence="5">
    <location>
        <begin position="776"/>
        <end position="798"/>
    </location>
</feature>
<evidence type="ECO:0000256" key="5">
    <source>
        <dbReference type="SAM" id="MobiDB-lite"/>
    </source>
</evidence>
<dbReference type="AlphaFoldDB" id="A0A915AF53"/>
<feature type="transmembrane region" description="Helical" evidence="6">
    <location>
        <begin position="399"/>
        <end position="416"/>
    </location>
</feature>
<dbReference type="SUPFAM" id="SSF52091">
    <property type="entry name" value="SpoIIaa-like"/>
    <property type="match status" value="1"/>
</dbReference>
<feature type="transmembrane region" description="Helical" evidence="6">
    <location>
        <begin position="119"/>
        <end position="143"/>
    </location>
</feature>
<organism evidence="8 9">
    <name type="scientific">Parascaris univalens</name>
    <name type="common">Nematode worm</name>
    <dbReference type="NCBI Taxonomy" id="6257"/>
    <lineage>
        <taxon>Eukaryota</taxon>
        <taxon>Metazoa</taxon>
        <taxon>Ecdysozoa</taxon>
        <taxon>Nematoda</taxon>
        <taxon>Chromadorea</taxon>
        <taxon>Rhabditida</taxon>
        <taxon>Spirurina</taxon>
        <taxon>Ascaridomorpha</taxon>
        <taxon>Ascaridoidea</taxon>
        <taxon>Ascarididae</taxon>
        <taxon>Parascaris</taxon>
    </lineage>
</organism>
<evidence type="ECO:0000256" key="3">
    <source>
        <dbReference type="ARBA" id="ARBA00022989"/>
    </source>
</evidence>
<proteinExistence type="predicted"/>
<feature type="domain" description="STAS" evidence="7">
    <location>
        <begin position="550"/>
        <end position="707"/>
    </location>
</feature>
<accession>A0A915AF53</accession>
<dbReference type="Pfam" id="PF00916">
    <property type="entry name" value="Sulfate_transp"/>
    <property type="match status" value="1"/>
</dbReference>
<protein>
    <submittedName>
        <fullName evidence="9">STAS domain-containing protein</fullName>
    </submittedName>
</protein>
<evidence type="ECO:0000259" key="7">
    <source>
        <dbReference type="PROSITE" id="PS50801"/>
    </source>
</evidence>
<sequence length="804" mass="91141">MSTKGIRNELPSHIASLRADFMRQADFDELYMFLPAPQVEDKKRKFVYKFFHPCLGAEQFFRFLISFIPIIEWLPQYSWKRNLLGDFMAGITVGIMHVPQGIAYAILQGIEPVYGLYSSFFPALFYMIFGTSDHVSIGSFAIISLMTGTSRAKILTTIHDEYLHDEGYYVEHVALLGYTSLDIRNITADVPFHLSNVSGIEVVTALTLCVGLVHLLMALLRVEFLTSYLSDQLISGFSTGASVHVIIVQLDKIFQVYVESVDGLGGILVQFVDVMSKIGEMNVFTFAFSIGAFIFLYIGKDCINPLLRKKIPVILPFELMLVCLATLLSYLFDFDSKHHVKVVGSVPVGFPSAQLPRLQLIPYVYKDAFEIAFVIVAVHLSMCKIFCRRHNYSTDNNQELYAIGLTGVISSCFFTYPVSSALARSMLVEECGGKTQLSALFSSLLILIVILWLSPYLHSLPMCILAVILIFSMKNIFCKRDELRHLWKVSKVDFAIWMVSFTCTVLTDVMWGLILSVAFALLTTVFRTQWPRWRILSRLEGTDDYRDAGRYGRVTDMESIRVFRFDAPLLFMNVDHFRAAAEKATIDCPLISLATLDNILEVEYPNKTPKKQCKEKGNFGRSLSEYHESPLRRIEHLVIDCSGFTFIDFMSVNSLIELYQQMRSNGIQVYFAGAKAPIRDMFDVCGFYEFVSKDHFYPTIHDAVQSAHMNQQISLYRRSQHKRLAMDVIGIHDQLVDATDEDKAPKNSCSGIIKDDIVEVDTPLDIVERNSPQSDKPPEECCREKNGVNVQESDRDSTVVRNTG</sequence>
<dbReference type="PANTHER" id="PTHR11814">
    <property type="entry name" value="SULFATE TRANSPORTER"/>
    <property type="match status" value="1"/>
</dbReference>
<reference evidence="9" key="1">
    <citation type="submission" date="2022-11" db="UniProtKB">
        <authorList>
            <consortium name="WormBaseParasite"/>
        </authorList>
    </citation>
    <scope>IDENTIFICATION</scope>
</reference>
<dbReference type="InterPro" id="IPR001902">
    <property type="entry name" value="SLC26A/SulP_fam"/>
</dbReference>
<name>A0A915AF53_PARUN</name>
<keyword evidence="4 6" id="KW-0472">Membrane</keyword>
<dbReference type="Gene3D" id="3.30.750.24">
    <property type="entry name" value="STAS domain"/>
    <property type="match status" value="1"/>
</dbReference>
<feature type="transmembrane region" description="Helical" evidence="6">
    <location>
        <begin position="202"/>
        <end position="220"/>
    </location>
</feature>
<dbReference type="GO" id="GO:0016020">
    <property type="term" value="C:membrane"/>
    <property type="evidence" value="ECO:0007669"/>
    <property type="project" value="UniProtKB-SubCell"/>
</dbReference>
<evidence type="ECO:0000256" key="6">
    <source>
        <dbReference type="SAM" id="Phobius"/>
    </source>
</evidence>
<evidence type="ECO:0000256" key="2">
    <source>
        <dbReference type="ARBA" id="ARBA00022692"/>
    </source>
</evidence>
<dbReference type="GO" id="GO:0055085">
    <property type="term" value="P:transmembrane transport"/>
    <property type="evidence" value="ECO:0007669"/>
    <property type="project" value="InterPro"/>
</dbReference>
<keyword evidence="2 6" id="KW-0812">Transmembrane</keyword>
<evidence type="ECO:0000313" key="8">
    <source>
        <dbReference type="Proteomes" id="UP000887569"/>
    </source>
</evidence>
<keyword evidence="8" id="KW-1185">Reference proteome</keyword>
<dbReference type="NCBIfam" id="TIGR00815">
    <property type="entry name" value="sulP"/>
    <property type="match status" value="1"/>
</dbReference>
<dbReference type="InterPro" id="IPR002645">
    <property type="entry name" value="STAS_dom"/>
</dbReference>
<evidence type="ECO:0000256" key="1">
    <source>
        <dbReference type="ARBA" id="ARBA00004141"/>
    </source>
</evidence>